<dbReference type="PANTHER" id="PTHR11431:SF127">
    <property type="entry name" value="BACTERIAL NON-HEME FERRITIN"/>
    <property type="match status" value="1"/>
</dbReference>
<dbReference type="InterPro" id="IPR041719">
    <property type="entry name" value="Ferritin_prok"/>
</dbReference>
<dbReference type="GO" id="GO:0008199">
    <property type="term" value="F:ferric iron binding"/>
    <property type="evidence" value="ECO:0007669"/>
    <property type="project" value="InterPro"/>
</dbReference>
<dbReference type="CDD" id="cd01055">
    <property type="entry name" value="Nonheme_Ferritin"/>
    <property type="match status" value="1"/>
</dbReference>
<evidence type="ECO:0000256" key="1">
    <source>
        <dbReference type="ARBA" id="ARBA00022434"/>
    </source>
</evidence>
<feature type="binding site" evidence="5">
    <location>
        <position position="139"/>
    </location>
    <ligand>
        <name>Fe cation</name>
        <dbReference type="ChEBI" id="CHEBI:24875"/>
        <label>1</label>
    </ligand>
</feature>
<dbReference type="InterPro" id="IPR012347">
    <property type="entry name" value="Ferritin-like"/>
</dbReference>
<dbReference type="EMBL" id="JACCFO010000001">
    <property type="protein sequence ID" value="NYI94805.1"/>
    <property type="molecule type" value="Genomic_DNA"/>
</dbReference>
<dbReference type="AlphaFoldDB" id="A0A853BJA0"/>
<dbReference type="Gene3D" id="1.20.1260.10">
    <property type="match status" value="1"/>
</dbReference>
<keyword evidence="3" id="KW-0560">Oxidoreductase</keyword>
<dbReference type="Pfam" id="PF00210">
    <property type="entry name" value="Ferritin"/>
    <property type="match status" value="1"/>
</dbReference>
<sequence length="190" mass="21340">MNALRRTADHGPAGLTKFHRLLLEQVGHEFTASHQYFALAAWFDDRDLPALARVFYRQSLEERDHAAMIVRYLIDNHVAPDIPGIGEIQTSFTEPRELVALALRQEQQVTEQIKALAKAARDELDYTGEQFLNWFLQEQVEEVATMSTLLNVVERGSGNMFDVETWVTRELSSPAEGDSNAPETAGPAVS</sequence>
<dbReference type="Proteomes" id="UP000575985">
    <property type="component" value="Unassembled WGS sequence"/>
</dbReference>
<dbReference type="RefSeq" id="WP_179766443.1">
    <property type="nucleotide sequence ID" value="NZ_JACCFO010000001.1"/>
</dbReference>
<evidence type="ECO:0000256" key="5">
    <source>
        <dbReference type="PIRSR" id="PIRSR601519-1"/>
    </source>
</evidence>
<keyword evidence="4 5" id="KW-0408">Iron</keyword>
<organism evidence="9 10">
    <name type="scientific">Streptomonospora nanhaiensis</name>
    <dbReference type="NCBI Taxonomy" id="1323731"/>
    <lineage>
        <taxon>Bacteria</taxon>
        <taxon>Bacillati</taxon>
        <taxon>Actinomycetota</taxon>
        <taxon>Actinomycetes</taxon>
        <taxon>Streptosporangiales</taxon>
        <taxon>Nocardiopsidaceae</taxon>
        <taxon>Streptomonospora</taxon>
    </lineage>
</organism>
<feature type="domain" description="Ferritin-like diiron" evidence="8">
    <location>
        <begin position="12"/>
        <end position="157"/>
    </location>
</feature>
<feature type="binding site" evidence="5">
    <location>
        <position position="29"/>
    </location>
    <ligand>
        <name>Fe cation</name>
        <dbReference type="ChEBI" id="CHEBI:24875"/>
        <label>1</label>
    </ligand>
</feature>
<evidence type="ECO:0000256" key="6">
    <source>
        <dbReference type="RuleBase" id="RU361145"/>
    </source>
</evidence>
<evidence type="ECO:0000313" key="9">
    <source>
        <dbReference type="EMBL" id="NYI94805.1"/>
    </source>
</evidence>
<evidence type="ECO:0000256" key="7">
    <source>
        <dbReference type="SAM" id="MobiDB-lite"/>
    </source>
</evidence>
<dbReference type="InterPro" id="IPR009040">
    <property type="entry name" value="Ferritin-like_diiron"/>
</dbReference>
<dbReference type="GO" id="GO:0006879">
    <property type="term" value="P:intracellular iron ion homeostasis"/>
    <property type="evidence" value="ECO:0007669"/>
    <property type="project" value="UniProtKB-KW"/>
</dbReference>
<protein>
    <recommendedName>
        <fullName evidence="6">Ferritin</fullName>
    </recommendedName>
</protein>
<gene>
    <name evidence="9" type="ORF">HNR12_001082</name>
</gene>
<dbReference type="PANTHER" id="PTHR11431">
    <property type="entry name" value="FERRITIN"/>
    <property type="match status" value="1"/>
</dbReference>
<feature type="region of interest" description="Disordered" evidence="7">
    <location>
        <begin position="170"/>
        <end position="190"/>
    </location>
</feature>
<keyword evidence="10" id="KW-1185">Reference proteome</keyword>
<comment type="caution">
    <text evidence="9">The sequence shown here is derived from an EMBL/GenBank/DDBJ whole genome shotgun (WGS) entry which is preliminary data.</text>
</comment>
<keyword evidence="2 5" id="KW-0479">Metal-binding</keyword>
<dbReference type="InterPro" id="IPR001519">
    <property type="entry name" value="Ferritin"/>
</dbReference>
<feature type="binding site" evidence="5">
    <location>
        <position position="62"/>
    </location>
    <ligand>
        <name>Fe cation</name>
        <dbReference type="ChEBI" id="CHEBI:24875"/>
        <label>1</label>
    </ligand>
</feature>
<evidence type="ECO:0000259" key="8">
    <source>
        <dbReference type="PROSITE" id="PS50905"/>
    </source>
</evidence>
<feature type="binding site" evidence="5">
    <location>
        <position position="65"/>
    </location>
    <ligand>
        <name>Fe cation</name>
        <dbReference type="ChEBI" id="CHEBI:24875"/>
        <label>1</label>
    </ligand>
</feature>
<proteinExistence type="predicted"/>
<evidence type="ECO:0000313" key="10">
    <source>
        <dbReference type="Proteomes" id="UP000575985"/>
    </source>
</evidence>
<accession>A0A853BJA0</accession>
<dbReference type="GO" id="GO:0006826">
    <property type="term" value="P:iron ion transport"/>
    <property type="evidence" value="ECO:0007669"/>
    <property type="project" value="InterPro"/>
</dbReference>
<dbReference type="GO" id="GO:0005829">
    <property type="term" value="C:cytosol"/>
    <property type="evidence" value="ECO:0007669"/>
    <property type="project" value="TreeGrafter"/>
</dbReference>
<feature type="binding site" evidence="5">
    <location>
        <position position="106"/>
    </location>
    <ligand>
        <name>Fe cation</name>
        <dbReference type="ChEBI" id="CHEBI:24875"/>
        <label>1</label>
    </ligand>
</feature>
<reference evidence="9 10" key="1">
    <citation type="submission" date="2020-07" db="EMBL/GenBank/DDBJ databases">
        <title>Sequencing the genomes of 1000 actinobacteria strains.</title>
        <authorList>
            <person name="Klenk H.-P."/>
        </authorList>
    </citation>
    <scope>NUCLEOTIDE SEQUENCE [LARGE SCALE GENOMIC DNA]</scope>
    <source>
        <strain evidence="9 10">DSM 45927</strain>
    </source>
</reference>
<evidence type="ECO:0000256" key="3">
    <source>
        <dbReference type="ARBA" id="ARBA00023002"/>
    </source>
</evidence>
<dbReference type="GO" id="GO:0008198">
    <property type="term" value="F:ferrous iron binding"/>
    <property type="evidence" value="ECO:0007669"/>
    <property type="project" value="TreeGrafter"/>
</dbReference>
<dbReference type="GO" id="GO:0004322">
    <property type="term" value="F:ferroxidase activity"/>
    <property type="evidence" value="ECO:0007669"/>
    <property type="project" value="TreeGrafter"/>
</dbReference>
<dbReference type="SUPFAM" id="SSF47240">
    <property type="entry name" value="Ferritin-like"/>
    <property type="match status" value="1"/>
</dbReference>
<evidence type="ECO:0000256" key="2">
    <source>
        <dbReference type="ARBA" id="ARBA00022723"/>
    </source>
</evidence>
<dbReference type="InterPro" id="IPR009078">
    <property type="entry name" value="Ferritin-like_SF"/>
</dbReference>
<name>A0A853BJA0_9ACTN</name>
<dbReference type="PROSITE" id="PS50905">
    <property type="entry name" value="FERRITIN_LIKE"/>
    <property type="match status" value="1"/>
</dbReference>
<dbReference type="InterPro" id="IPR008331">
    <property type="entry name" value="Ferritin_DPS_dom"/>
</dbReference>
<keyword evidence="1 6" id="KW-0409">Iron storage</keyword>
<evidence type="ECO:0000256" key="4">
    <source>
        <dbReference type="ARBA" id="ARBA00023004"/>
    </source>
</evidence>